<dbReference type="Proteomes" id="UP000001699">
    <property type="component" value="Unassembled WGS sequence"/>
</dbReference>
<sequence>MHRTMSTLEIKLVEPGDISANTELWYITHLAESEDVSRYTRSPAGAGSMLIQWGCDRSGEEGVPAYVDAHQAAAPLYRKFRFRERTDVEVDLQGALPMVRESQLKN</sequence>
<dbReference type="Gene3D" id="3.40.630.30">
    <property type="match status" value="1"/>
</dbReference>
<organism evidence="1 2">
    <name type="scientific">Aspergillus fumigatus (strain CBS 144.89 / FGSC A1163 / CEA10)</name>
    <name type="common">Neosartorya fumigata</name>
    <dbReference type="NCBI Taxonomy" id="451804"/>
    <lineage>
        <taxon>Eukaryota</taxon>
        <taxon>Fungi</taxon>
        <taxon>Dikarya</taxon>
        <taxon>Ascomycota</taxon>
        <taxon>Pezizomycotina</taxon>
        <taxon>Eurotiomycetes</taxon>
        <taxon>Eurotiomycetidae</taxon>
        <taxon>Eurotiales</taxon>
        <taxon>Aspergillaceae</taxon>
        <taxon>Aspergillus</taxon>
        <taxon>Aspergillus subgen. Fumigati</taxon>
    </lineage>
</organism>
<dbReference type="InterPro" id="IPR016181">
    <property type="entry name" value="Acyl_CoA_acyltransferase"/>
</dbReference>
<dbReference type="HOGENOM" id="CLU_2222639_0_0_1"/>
<dbReference type="OrthoDB" id="2115692at2759"/>
<dbReference type="VEuPathDB" id="FungiDB:AFUB_097100"/>
<protein>
    <submittedName>
        <fullName evidence="1">Uncharacterized protein</fullName>
    </submittedName>
</protein>
<dbReference type="PhylomeDB" id="B0YDX2"/>
<name>B0YDX2_ASPFC</name>
<dbReference type="SUPFAM" id="SSF55729">
    <property type="entry name" value="Acyl-CoA N-acyltransferases (Nat)"/>
    <property type="match status" value="1"/>
</dbReference>
<evidence type="ECO:0000313" key="2">
    <source>
        <dbReference type="Proteomes" id="UP000001699"/>
    </source>
</evidence>
<dbReference type="EMBL" id="DS499602">
    <property type="protein sequence ID" value="EDP47856.1"/>
    <property type="molecule type" value="Genomic_DNA"/>
</dbReference>
<reference evidence="1 2" key="1">
    <citation type="journal article" date="2008" name="PLoS Genet.">
        <title>Genomic islands in the pathogenic filamentous fungus Aspergillus fumigatus.</title>
        <authorList>
            <person name="Fedorova N.D."/>
            <person name="Khaldi N."/>
            <person name="Joardar V.S."/>
            <person name="Maiti R."/>
            <person name="Amedeo P."/>
            <person name="Anderson M.J."/>
            <person name="Crabtree J."/>
            <person name="Silva J.C."/>
            <person name="Badger J.H."/>
            <person name="Albarraq A."/>
            <person name="Angiuoli S."/>
            <person name="Bussey H."/>
            <person name="Bowyer P."/>
            <person name="Cotty P.J."/>
            <person name="Dyer P.S."/>
            <person name="Egan A."/>
            <person name="Galens K."/>
            <person name="Fraser-Liggett C.M."/>
            <person name="Haas B.J."/>
            <person name="Inman J.M."/>
            <person name="Kent R."/>
            <person name="Lemieux S."/>
            <person name="Malavazi I."/>
            <person name="Orvis J."/>
            <person name="Roemer T."/>
            <person name="Ronning C.M."/>
            <person name="Sundaram J.P."/>
            <person name="Sutton G."/>
            <person name="Turner G."/>
            <person name="Venter J.C."/>
            <person name="White O.R."/>
            <person name="Whitty B.R."/>
            <person name="Youngman P."/>
            <person name="Wolfe K.H."/>
            <person name="Goldman G.H."/>
            <person name="Wortman J.R."/>
            <person name="Jiang B."/>
            <person name="Denning D.W."/>
            <person name="Nierman W.C."/>
        </authorList>
    </citation>
    <scope>NUCLEOTIDE SEQUENCE [LARGE SCALE GENOMIC DNA]</scope>
    <source>
        <strain evidence="2">CBS 144.89 / FGSC A1163 / CEA10</strain>
    </source>
</reference>
<evidence type="ECO:0000313" key="1">
    <source>
        <dbReference type="EMBL" id="EDP47856.1"/>
    </source>
</evidence>
<dbReference type="AlphaFoldDB" id="B0YDX2"/>
<keyword evidence="2" id="KW-1185">Reference proteome</keyword>
<gene>
    <name evidence="1" type="ORF">AFUB_097100</name>
</gene>
<accession>B0YDX2</accession>
<proteinExistence type="predicted"/>